<evidence type="ECO:0008006" key="5">
    <source>
        <dbReference type="Google" id="ProtNLM"/>
    </source>
</evidence>
<dbReference type="AlphaFoldDB" id="A0A433VI13"/>
<evidence type="ECO:0000313" key="4">
    <source>
        <dbReference type="Proteomes" id="UP000271624"/>
    </source>
</evidence>
<keyword evidence="2" id="KW-0812">Transmembrane</keyword>
<accession>A0A433VI13</accession>
<gene>
    <name evidence="3" type="ORF">DSM106972_037260</name>
</gene>
<proteinExistence type="inferred from homology"/>
<keyword evidence="4" id="KW-1185">Reference proteome</keyword>
<reference evidence="3" key="2">
    <citation type="journal article" date="2019" name="Genome Biol. Evol.">
        <title>Day and night: Metabolic profiles and evolutionary relationships of six axenic non-marine cyanobacteria.</title>
        <authorList>
            <person name="Will S.E."/>
            <person name="Henke P."/>
            <person name="Boedeker C."/>
            <person name="Huang S."/>
            <person name="Brinkmann H."/>
            <person name="Rohde M."/>
            <person name="Jarek M."/>
            <person name="Friedl T."/>
            <person name="Seufert S."/>
            <person name="Schumacher M."/>
            <person name="Overmann J."/>
            <person name="Neumann-Schaal M."/>
            <person name="Petersen J."/>
        </authorList>
    </citation>
    <scope>NUCLEOTIDE SEQUENCE [LARGE SCALE GENOMIC DNA]</scope>
    <source>
        <strain evidence="3">PCC 7102</strain>
    </source>
</reference>
<evidence type="ECO:0000256" key="2">
    <source>
        <dbReference type="SAM" id="Phobius"/>
    </source>
</evidence>
<feature type="transmembrane region" description="Helical" evidence="2">
    <location>
        <begin position="15"/>
        <end position="33"/>
    </location>
</feature>
<organism evidence="3 4">
    <name type="scientific">Dulcicalothrix desertica PCC 7102</name>
    <dbReference type="NCBI Taxonomy" id="232991"/>
    <lineage>
        <taxon>Bacteria</taxon>
        <taxon>Bacillati</taxon>
        <taxon>Cyanobacteriota</taxon>
        <taxon>Cyanophyceae</taxon>
        <taxon>Nostocales</taxon>
        <taxon>Calotrichaceae</taxon>
        <taxon>Dulcicalothrix</taxon>
    </lineage>
</organism>
<name>A0A433VI13_9CYAN</name>
<evidence type="ECO:0000256" key="1">
    <source>
        <dbReference type="ARBA" id="ARBA00009299"/>
    </source>
</evidence>
<dbReference type="Proteomes" id="UP000271624">
    <property type="component" value="Unassembled WGS sequence"/>
</dbReference>
<sequence>MPKIKATHLRSKERFQPGPGGVLSFLTIVLAMLLWNWKLLLATSIGVGTMVSAYSLQKRDLSNYWLQLSQFFDKHNRRLLIAVFSGGIATFTSYTAIAVFLGSKNPWIATGALMQGAGTLLTLILLVWLITTINDNKEQNQIDQLLQKLTESDPLKRLIALRQLTKLVTRFDIDVSERKAVIDCLQLLLTTEEETLIRDTAFDSLQAVEKLQTSNGGAIPLKPLFVKVKQKAPTA</sequence>
<feature type="transmembrane region" description="Helical" evidence="2">
    <location>
        <begin position="78"/>
        <end position="101"/>
    </location>
</feature>
<dbReference type="InterPro" id="IPR016024">
    <property type="entry name" value="ARM-type_fold"/>
</dbReference>
<evidence type="ECO:0000313" key="3">
    <source>
        <dbReference type="EMBL" id="RUT05719.1"/>
    </source>
</evidence>
<dbReference type="EMBL" id="RSCL01000008">
    <property type="protein sequence ID" value="RUT05719.1"/>
    <property type="molecule type" value="Genomic_DNA"/>
</dbReference>
<dbReference type="SUPFAM" id="SSF48371">
    <property type="entry name" value="ARM repeat"/>
    <property type="match status" value="1"/>
</dbReference>
<comment type="similarity">
    <text evidence="1">Belongs to the CpcE/RpcE/PecE family.</text>
</comment>
<comment type="caution">
    <text evidence="3">The sequence shown here is derived from an EMBL/GenBank/DDBJ whole genome shotgun (WGS) entry which is preliminary data.</text>
</comment>
<keyword evidence="2" id="KW-1133">Transmembrane helix</keyword>
<keyword evidence="2" id="KW-0472">Membrane</keyword>
<feature type="transmembrane region" description="Helical" evidence="2">
    <location>
        <begin position="107"/>
        <end position="130"/>
    </location>
</feature>
<protein>
    <recommendedName>
        <fullName evidence="5">Armadillo-type fold-containing protein</fullName>
    </recommendedName>
</protein>
<reference evidence="3" key="1">
    <citation type="submission" date="2018-12" db="EMBL/GenBank/DDBJ databases">
        <authorList>
            <person name="Will S."/>
            <person name="Neumann-Schaal M."/>
            <person name="Henke P."/>
        </authorList>
    </citation>
    <scope>NUCLEOTIDE SEQUENCE</scope>
    <source>
        <strain evidence="3">PCC 7102</strain>
    </source>
</reference>